<dbReference type="RefSeq" id="WP_149840571.1">
    <property type="nucleotide sequence ID" value="NZ_VUOC01000004.1"/>
</dbReference>
<dbReference type="EMBL" id="VUOC01000004">
    <property type="protein sequence ID" value="KAA2239392.1"/>
    <property type="molecule type" value="Genomic_DNA"/>
</dbReference>
<comment type="caution">
    <text evidence="1">The sequence shown here is derived from an EMBL/GenBank/DDBJ whole genome shotgun (WGS) entry which is preliminary data.</text>
</comment>
<dbReference type="Proteomes" id="UP000324611">
    <property type="component" value="Unassembled WGS sequence"/>
</dbReference>
<gene>
    <name evidence="1" type="ORF">F0L74_24635</name>
</gene>
<dbReference type="SUPFAM" id="SSF69118">
    <property type="entry name" value="AhpD-like"/>
    <property type="match status" value="1"/>
</dbReference>
<keyword evidence="2" id="KW-1185">Reference proteome</keyword>
<reference evidence="1 2" key="1">
    <citation type="submission" date="2019-09" db="EMBL/GenBank/DDBJ databases">
        <title>Chitinophaga ginsengihumi sp. nov., isolated from soil of ginseng rhizosphere.</title>
        <authorList>
            <person name="Lee J."/>
        </authorList>
    </citation>
    <scope>NUCLEOTIDE SEQUENCE [LARGE SCALE GENOMIC DNA]</scope>
    <source>
        <strain evidence="1 2">BN140078</strain>
    </source>
</reference>
<evidence type="ECO:0000313" key="1">
    <source>
        <dbReference type="EMBL" id="KAA2239392.1"/>
    </source>
</evidence>
<accession>A0A5B2VM53</accession>
<proteinExistence type="predicted"/>
<name>A0A5B2VM53_9BACT</name>
<evidence type="ECO:0000313" key="2">
    <source>
        <dbReference type="Proteomes" id="UP000324611"/>
    </source>
</evidence>
<sequence length="114" mass="12105">METRKVNTGYRQLYGDLISRLLTGKGHSSQELRQAVFENNGGLPPALSVLTDKIAQHAYKVTDSDVNAVEKAGISEDQVFELIVCAAAGEASRQYETGLAALAAAVKEGGEHAS</sequence>
<protein>
    <recommendedName>
        <fullName evidence="3">Alkylhydroperoxidase/carboxymuconolactone decarboxylase family protein YurZ</fullName>
    </recommendedName>
</protein>
<dbReference type="AlphaFoldDB" id="A0A5B2VM53"/>
<dbReference type="InterPro" id="IPR029032">
    <property type="entry name" value="AhpD-like"/>
</dbReference>
<reference evidence="1 2" key="2">
    <citation type="submission" date="2019-09" db="EMBL/GenBank/DDBJ databases">
        <authorList>
            <person name="Jin C."/>
        </authorList>
    </citation>
    <scope>NUCLEOTIDE SEQUENCE [LARGE SCALE GENOMIC DNA]</scope>
    <source>
        <strain evidence="1 2">BN140078</strain>
    </source>
</reference>
<dbReference type="Gene3D" id="1.20.1290.10">
    <property type="entry name" value="AhpD-like"/>
    <property type="match status" value="1"/>
</dbReference>
<organism evidence="1 2">
    <name type="scientific">Chitinophaga agrisoli</name>
    <dbReference type="NCBI Taxonomy" id="2607653"/>
    <lineage>
        <taxon>Bacteria</taxon>
        <taxon>Pseudomonadati</taxon>
        <taxon>Bacteroidota</taxon>
        <taxon>Chitinophagia</taxon>
        <taxon>Chitinophagales</taxon>
        <taxon>Chitinophagaceae</taxon>
        <taxon>Chitinophaga</taxon>
    </lineage>
</organism>
<evidence type="ECO:0008006" key="3">
    <source>
        <dbReference type="Google" id="ProtNLM"/>
    </source>
</evidence>